<name>A0A2N9F6C5_FAGSY</name>
<feature type="domain" description="Enhanced disease resistance 4-like N-terminal" evidence="4">
    <location>
        <begin position="6"/>
        <end position="39"/>
    </location>
</feature>
<evidence type="ECO:0008006" key="6">
    <source>
        <dbReference type="Google" id="ProtNLM"/>
    </source>
</evidence>
<dbReference type="InterPro" id="IPR055126">
    <property type="entry name" value="EDR4-like_N"/>
</dbReference>
<feature type="domain" description="Reverse transcriptase zinc-binding" evidence="3">
    <location>
        <begin position="876"/>
        <end position="960"/>
    </location>
</feature>
<evidence type="ECO:0000259" key="4">
    <source>
        <dbReference type="Pfam" id="PF22910"/>
    </source>
</evidence>
<dbReference type="Pfam" id="PF13966">
    <property type="entry name" value="zf-RVT"/>
    <property type="match status" value="1"/>
</dbReference>
<dbReference type="PANTHER" id="PTHR31105">
    <property type="entry name" value="EXTRA-LARGE G-PROTEIN-LIKE"/>
    <property type="match status" value="1"/>
</dbReference>
<organism evidence="5">
    <name type="scientific">Fagus sylvatica</name>
    <name type="common">Beechnut</name>
    <dbReference type="NCBI Taxonomy" id="28930"/>
    <lineage>
        <taxon>Eukaryota</taxon>
        <taxon>Viridiplantae</taxon>
        <taxon>Streptophyta</taxon>
        <taxon>Embryophyta</taxon>
        <taxon>Tracheophyta</taxon>
        <taxon>Spermatophyta</taxon>
        <taxon>Magnoliopsida</taxon>
        <taxon>eudicotyledons</taxon>
        <taxon>Gunneridae</taxon>
        <taxon>Pentapetalae</taxon>
        <taxon>rosids</taxon>
        <taxon>fabids</taxon>
        <taxon>Fagales</taxon>
        <taxon>Fagaceae</taxon>
        <taxon>Fagus</taxon>
    </lineage>
</organism>
<dbReference type="EMBL" id="OIVN01000580">
    <property type="protein sequence ID" value="SPC82441.1"/>
    <property type="molecule type" value="Genomic_DNA"/>
</dbReference>
<reference evidence="5" key="1">
    <citation type="submission" date="2018-02" db="EMBL/GenBank/DDBJ databases">
        <authorList>
            <person name="Cohen D.B."/>
            <person name="Kent A.D."/>
        </authorList>
    </citation>
    <scope>NUCLEOTIDE SEQUENCE</scope>
</reference>
<dbReference type="PANTHER" id="PTHR31105:SF42">
    <property type="entry name" value="OS02G0258300 PROTEIN"/>
    <property type="match status" value="1"/>
</dbReference>
<evidence type="ECO:0000259" key="3">
    <source>
        <dbReference type="Pfam" id="PF13966"/>
    </source>
</evidence>
<evidence type="ECO:0000259" key="2">
    <source>
        <dbReference type="Pfam" id="PF11331"/>
    </source>
</evidence>
<dbReference type="AlphaFoldDB" id="A0A2N9F6C5"/>
<feature type="compositionally biased region" description="Basic and acidic residues" evidence="1">
    <location>
        <begin position="294"/>
        <end position="304"/>
    </location>
</feature>
<sequence>MAERSKVRLVRCPKCENLLQELPDFSVYQCGGCGTVLRAKKKAPGNDGFLLKSEGSSEKLESLSEREDCSLGIASEAERGSDGIEMNRRKDRIFGERTVNLIGNSLSKAENKQVLIDNDRSVREEVKGLRIEQSGTEKEIRYFDRYKGLSERPVDNWVHGDDHDMNMHRPEFVNLSSGENLAQFRGSAGSLRSRANMERWGVERDEVGGFYRNSRAVVDQKGYPTFASPDEGPSNYKPESYYGYGGPIKHGDELDGPNRVEHLEQDRVELLRKLEELKDQLSRSCEVENNPRVPVDRTQPDPYGDRDVYNVTMQPSALDKHVLRPPYFNQTNGTIPFRNHHNLDMLNCYPPPRHVMDEFPGYEDPYQPQMTRRHLHQTLHQYPQRSPHEYYPGRYMEFNQDPYASSYQPETIFHQPACSCLHCLDQNWQVPPRVPPNVFSTRRIQKDPINSNFHRHDNHGPQSYNPQVANPPLHSWNPQMHTRWASDIDSDMDGLGQSRPRRVVAAHGDGRLCHPVAGGAPFITCSNCFELLRLPRKLKKMEKNQQKLRCGACSTIILFEIVNKKLSLTVPEETKQISAESDEGSKEVLDGSNLSSHGCSNAGNINSFSDDFDNSSYNFDLTDNRNYLQSEDQRLNLSESEKRHGLTSSSISSSESPNTVIVQGDVSHSAEQPSRADLSPTLSVSPLLERSYCSDDHAVSKYGQGNNSKRVDQEKVVLSRITSRQNSVKDASVATEMDVSFNDFLNTSLSQEYVEQSKEKDQHKHNKGTESFFIGLIKKSFRSTQSLENERPNVIVNGQPIPARMVKKAEKLAGPIQPGDYCKIFFNHHWDVKFTRLVHDWELESVADFLDVLYLAVPRPGEIDNICWNPSSNKVFSVNSYYKVLTSPNHRSFPWKRVWKSCVPSKINFFVWTAVLGKVLTIDNLRKRRLMLIDWCCMCKANGESIDHLFLHCSIARDLWSLAFSAFGVRWVMPCHVLELLLCWSTGFKSYRSAHLWDFIPHCVMWVIWWERNARSFEDTERTVPELKQFFLTSLFEWANASGHYHFLSVHEMLNSCCFSLYDFRAGFWGLMGQPCLGIIPISGRVVDEDSGKEIDGLGKLAPTVEKTKHGFGMKVPKRFM</sequence>
<feature type="region of interest" description="Disordered" evidence="1">
    <location>
        <begin position="283"/>
        <end position="304"/>
    </location>
</feature>
<protein>
    <recommendedName>
        <fullName evidence="6">Zinc-ribbon domain-containing protein</fullName>
    </recommendedName>
</protein>
<dbReference type="GO" id="GO:1900150">
    <property type="term" value="P:regulation of defense response to fungus"/>
    <property type="evidence" value="ECO:0007669"/>
    <property type="project" value="InterPro"/>
</dbReference>
<proteinExistence type="predicted"/>
<accession>A0A2N9F6C5</accession>
<dbReference type="InterPro" id="IPR021480">
    <property type="entry name" value="Zinc_ribbon_12"/>
</dbReference>
<gene>
    <name evidence="5" type="ORF">FSB_LOCUS10323</name>
</gene>
<evidence type="ECO:0000313" key="5">
    <source>
        <dbReference type="EMBL" id="SPC82441.1"/>
    </source>
</evidence>
<dbReference type="Pfam" id="PF22910">
    <property type="entry name" value="EDR4-like_1st"/>
    <property type="match status" value="1"/>
</dbReference>
<dbReference type="Pfam" id="PF11331">
    <property type="entry name" value="Zn_ribbon_12"/>
    <property type="match status" value="1"/>
</dbReference>
<evidence type="ECO:0000256" key="1">
    <source>
        <dbReference type="SAM" id="MobiDB-lite"/>
    </source>
</evidence>
<dbReference type="InterPro" id="IPR040244">
    <property type="entry name" value="EDR4-like"/>
</dbReference>
<dbReference type="InterPro" id="IPR026960">
    <property type="entry name" value="RVT-Znf"/>
</dbReference>
<feature type="domain" description="Probable zinc-ribbon" evidence="2">
    <location>
        <begin position="517"/>
        <end position="561"/>
    </location>
</feature>
<feature type="region of interest" description="Disordered" evidence="1">
    <location>
        <begin position="639"/>
        <end position="658"/>
    </location>
</feature>